<dbReference type="PROSITE" id="PS51257">
    <property type="entry name" value="PROKAR_LIPOPROTEIN"/>
    <property type="match status" value="1"/>
</dbReference>
<accession>A0A2U3AAR1</accession>
<evidence type="ECO:0000313" key="2">
    <source>
        <dbReference type="EMBL" id="TDR35183.1"/>
    </source>
</evidence>
<dbReference type="OrthoDB" id="9965578at2"/>
<evidence type="ECO:0000313" key="4">
    <source>
        <dbReference type="Proteomes" id="UP000294641"/>
    </source>
</evidence>
<gene>
    <name evidence="2" type="ORF">DFR61_13234</name>
    <name evidence="1" type="ORF">NCTC10597_01215</name>
</gene>
<comment type="caution">
    <text evidence="1">The sequence shown here is derived from an EMBL/GenBank/DDBJ whole genome shotgun (WGS) entry which is preliminary data.</text>
</comment>
<dbReference type="RefSeq" id="WP_109350371.1">
    <property type="nucleotide sequence ID" value="NZ_BJUE01000029.1"/>
</dbReference>
<evidence type="ECO:0000313" key="3">
    <source>
        <dbReference type="Proteomes" id="UP000254330"/>
    </source>
</evidence>
<protein>
    <recommendedName>
        <fullName evidence="5">Lipoprotein</fullName>
    </recommendedName>
</protein>
<evidence type="ECO:0000313" key="1">
    <source>
        <dbReference type="EMBL" id="STX09537.1"/>
    </source>
</evidence>
<organism evidence="1 3">
    <name type="scientific">Kurthia zopfii</name>
    <dbReference type="NCBI Taxonomy" id="1650"/>
    <lineage>
        <taxon>Bacteria</taxon>
        <taxon>Bacillati</taxon>
        <taxon>Bacillota</taxon>
        <taxon>Bacilli</taxon>
        <taxon>Bacillales</taxon>
        <taxon>Caryophanaceae</taxon>
        <taxon>Kurthia</taxon>
    </lineage>
</organism>
<reference evidence="2 4" key="2">
    <citation type="submission" date="2019-03" db="EMBL/GenBank/DDBJ databases">
        <title>Genomic Encyclopedia of Type Strains, Phase IV (KMG-IV): sequencing the most valuable type-strain genomes for metagenomic binning, comparative biology and taxonomic classification.</title>
        <authorList>
            <person name="Goeker M."/>
        </authorList>
    </citation>
    <scope>NUCLEOTIDE SEQUENCE [LARGE SCALE GENOMIC DNA]</scope>
    <source>
        <strain evidence="2 4">DSM 20580</strain>
    </source>
</reference>
<proteinExistence type="predicted"/>
<name>A0A2U3AAR1_9BACL</name>
<evidence type="ECO:0008006" key="5">
    <source>
        <dbReference type="Google" id="ProtNLM"/>
    </source>
</evidence>
<keyword evidence="4" id="KW-1185">Reference proteome</keyword>
<sequence>MRKSLAVLTVCALMLGACGTKDQQAEGNVKEEEKVVISKTIKVPNEYVAENGLVEEWDPSIYEKSEVKDSETIFQMSDEQYKELVADSKKNLAAMLKQVSGSSKFEAVESIDQQSDYESIRVNVDGKAYAKSNQEALFQTIGLPLIHYHLLKGADADSIVIECQVWDAKKDELVGVVNLPMDLSNGTLK</sequence>
<dbReference type="Proteomes" id="UP000294641">
    <property type="component" value="Unassembled WGS sequence"/>
</dbReference>
<dbReference type="Proteomes" id="UP000254330">
    <property type="component" value="Unassembled WGS sequence"/>
</dbReference>
<dbReference type="AlphaFoldDB" id="A0A2U3AAR1"/>
<dbReference type="EMBL" id="SNZG01000032">
    <property type="protein sequence ID" value="TDR35183.1"/>
    <property type="molecule type" value="Genomic_DNA"/>
</dbReference>
<dbReference type="EMBL" id="UGNP01000001">
    <property type="protein sequence ID" value="STX09537.1"/>
    <property type="molecule type" value="Genomic_DNA"/>
</dbReference>
<reference evidence="1 3" key="1">
    <citation type="submission" date="2018-06" db="EMBL/GenBank/DDBJ databases">
        <authorList>
            <consortium name="Pathogen Informatics"/>
            <person name="Doyle S."/>
        </authorList>
    </citation>
    <scope>NUCLEOTIDE SEQUENCE [LARGE SCALE GENOMIC DNA]</scope>
    <source>
        <strain evidence="1 3">NCTC10597</strain>
    </source>
</reference>